<sequence length="327" mass="35621">MKTTPVTIEDLRGVFAVPPLARKNDGSRALDFDENDRLARHIAAGGITRLLYGGNAFLYHITLGEYEDLLGWLANLSDDLWAIPSLGPSYGRAIDQAAILRRHNFPCAMMLPCNDPRDAEGIERGFLEIADVSGTPLILYLKEEDNFGADAMRGLDTVARLVDAGVCVGIKYAVVRENPEQDAYLEALLSRVNKDLIVSGIGERPAIVHLRDWNLPGFTTGSGTIAPRLSCELFRACVAGDYETAEKLRAGFLPLEDLRDGLSPAKVLHHATELAGIARMNQIPPFLSALPTEQLNRIAAATFRLAELETESRITTINRGANSGANV</sequence>
<proteinExistence type="predicted"/>
<gene>
    <name evidence="2" type="ORF">AVDCRST_MAG74-2892</name>
</gene>
<dbReference type="Pfam" id="PF00701">
    <property type="entry name" value="DHDPS"/>
    <property type="match status" value="1"/>
</dbReference>
<dbReference type="AlphaFoldDB" id="A0A6J4PN37"/>
<evidence type="ECO:0000313" key="2">
    <source>
        <dbReference type="EMBL" id="CAA9419922.1"/>
    </source>
</evidence>
<dbReference type="SUPFAM" id="SSF51569">
    <property type="entry name" value="Aldolase"/>
    <property type="match status" value="1"/>
</dbReference>
<accession>A0A6J4PN37</accession>
<dbReference type="CDD" id="cd00408">
    <property type="entry name" value="DHDPS-like"/>
    <property type="match status" value="1"/>
</dbReference>
<dbReference type="InterPro" id="IPR013785">
    <property type="entry name" value="Aldolase_TIM"/>
</dbReference>
<name>A0A6J4PN37_9BACT</name>
<dbReference type="Gene3D" id="3.20.20.70">
    <property type="entry name" value="Aldolase class I"/>
    <property type="match status" value="1"/>
</dbReference>
<evidence type="ECO:0008006" key="3">
    <source>
        <dbReference type="Google" id="ProtNLM"/>
    </source>
</evidence>
<keyword evidence="1" id="KW-0456">Lyase</keyword>
<dbReference type="SMART" id="SM01130">
    <property type="entry name" value="DHDPS"/>
    <property type="match status" value="1"/>
</dbReference>
<reference evidence="2" key="1">
    <citation type="submission" date="2020-02" db="EMBL/GenBank/DDBJ databases">
        <authorList>
            <person name="Meier V. D."/>
        </authorList>
    </citation>
    <scope>NUCLEOTIDE SEQUENCE</scope>
    <source>
        <strain evidence="2">AVDCRST_MAG74</strain>
    </source>
</reference>
<dbReference type="InterPro" id="IPR002220">
    <property type="entry name" value="DapA-like"/>
</dbReference>
<dbReference type="EMBL" id="CADCUR010000264">
    <property type="protein sequence ID" value="CAA9419922.1"/>
    <property type="molecule type" value="Genomic_DNA"/>
</dbReference>
<dbReference type="GO" id="GO:0016829">
    <property type="term" value="F:lyase activity"/>
    <property type="evidence" value="ECO:0007669"/>
    <property type="project" value="UniProtKB-KW"/>
</dbReference>
<evidence type="ECO:0000256" key="1">
    <source>
        <dbReference type="ARBA" id="ARBA00023239"/>
    </source>
</evidence>
<organism evidence="2">
    <name type="scientific">uncultured Pyrinomonadaceae bacterium</name>
    <dbReference type="NCBI Taxonomy" id="2283094"/>
    <lineage>
        <taxon>Bacteria</taxon>
        <taxon>Pseudomonadati</taxon>
        <taxon>Acidobacteriota</taxon>
        <taxon>Blastocatellia</taxon>
        <taxon>Blastocatellales</taxon>
        <taxon>Pyrinomonadaceae</taxon>
        <taxon>environmental samples</taxon>
    </lineage>
</organism>
<protein>
    <recommendedName>
        <fullName evidence="3">Dihydrodipicolinate synthase family protein</fullName>
    </recommendedName>
</protein>